<reference evidence="3 4" key="1">
    <citation type="submission" date="2018-12" db="EMBL/GenBank/DDBJ databases">
        <title>Persistence of Moraxella catarrhalis in Chronic Obstructive Pulmonary Disease and Regulation of the Hag/MID Adhesin.</title>
        <authorList>
            <person name="Murphy T."/>
            <person name="Zhao X."/>
            <person name="Vyas G."/>
            <person name="Aluvathingal J."/>
            <person name="Nadendla S."/>
            <person name="Tallon L."/>
            <person name="Tettelin H."/>
        </authorList>
    </citation>
    <scope>NUCLEOTIDE SEQUENCE [LARGE SCALE GENOMIC DNA]</scope>
    <source>
        <strain evidence="2 3">173P27B1</strain>
        <strain evidence="1 4">46P58B1</strain>
    </source>
</reference>
<dbReference type="AlphaFoldDB" id="A0A3Q9GEN7"/>
<name>A0A3Q9GEN7_MORCA</name>
<evidence type="ECO:0000313" key="2">
    <source>
        <dbReference type="EMBL" id="RUO16453.1"/>
    </source>
</evidence>
<accession>A0A3Q9GEN7</accession>
<organism evidence="1 4">
    <name type="scientific">Moraxella catarrhalis</name>
    <name type="common">Branhamella catarrhalis</name>
    <dbReference type="NCBI Taxonomy" id="480"/>
    <lineage>
        <taxon>Bacteria</taxon>
        <taxon>Pseudomonadati</taxon>
        <taxon>Pseudomonadota</taxon>
        <taxon>Gammaproteobacteria</taxon>
        <taxon>Moraxellales</taxon>
        <taxon>Moraxellaceae</taxon>
        <taxon>Moraxella</taxon>
    </lineage>
</organism>
<dbReference type="Proteomes" id="UP000280228">
    <property type="component" value="Chromosome"/>
</dbReference>
<gene>
    <name evidence="1" type="ORF">EJK53_2128</name>
    <name evidence="2" type="ORF">EJK54_1706</name>
</gene>
<keyword evidence="3" id="KW-1185">Reference proteome</keyword>
<dbReference type="EMBL" id="CP034662">
    <property type="protein sequence ID" value="AZQ92256.1"/>
    <property type="molecule type" value="Genomic_DNA"/>
</dbReference>
<protein>
    <submittedName>
        <fullName evidence="1">Uncharacterized protein</fullName>
    </submittedName>
</protein>
<proteinExistence type="predicted"/>
<dbReference type="Proteomes" id="UP000268436">
    <property type="component" value="Unassembled WGS sequence"/>
</dbReference>
<evidence type="ECO:0000313" key="1">
    <source>
        <dbReference type="EMBL" id="AZQ92256.1"/>
    </source>
</evidence>
<evidence type="ECO:0000313" key="4">
    <source>
        <dbReference type="Proteomes" id="UP000280228"/>
    </source>
</evidence>
<evidence type="ECO:0000313" key="3">
    <source>
        <dbReference type="Proteomes" id="UP000268436"/>
    </source>
</evidence>
<dbReference type="EMBL" id="RYER01000017">
    <property type="protein sequence ID" value="RUO16453.1"/>
    <property type="molecule type" value="Genomic_DNA"/>
</dbReference>
<sequence>MGLQQLCQNKAWQKYAQLKKNAESGEIGKVGKIVNSMIRFNHQAN</sequence>